<dbReference type="InterPro" id="IPR045069">
    <property type="entry name" value="MATE_euk"/>
</dbReference>
<feature type="transmembrane region" description="Helical" evidence="7">
    <location>
        <begin position="486"/>
        <end position="507"/>
    </location>
</feature>
<keyword evidence="3 7" id="KW-0812">Transmembrane</keyword>
<dbReference type="OrthoDB" id="2126698at2759"/>
<feature type="compositionally biased region" description="Polar residues" evidence="6">
    <location>
        <begin position="57"/>
        <end position="71"/>
    </location>
</feature>
<dbReference type="AlphaFoldDB" id="A0A9P4NJA1"/>
<feature type="region of interest" description="Disordered" evidence="6">
    <location>
        <begin position="1"/>
        <end position="206"/>
    </location>
</feature>
<dbReference type="NCBIfam" id="TIGR00797">
    <property type="entry name" value="matE"/>
    <property type="match status" value="1"/>
</dbReference>
<keyword evidence="4 7" id="KW-1133">Transmembrane helix</keyword>
<feature type="compositionally biased region" description="Polar residues" evidence="6">
    <location>
        <begin position="175"/>
        <end position="193"/>
    </location>
</feature>
<dbReference type="GO" id="GO:0015297">
    <property type="term" value="F:antiporter activity"/>
    <property type="evidence" value="ECO:0007669"/>
    <property type="project" value="InterPro"/>
</dbReference>
<name>A0A9P4NJA1_9PEZI</name>
<dbReference type="GO" id="GO:1990961">
    <property type="term" value="P:xenobiotic detoxification by transmembrane export across the plasma membrane"/>
    <property type="evidence" value="ECO:0007669"/>
    <property type="project" value="InterPro"/>
</dbReference>
<evidence type="ECO:0000256" key="6">
    <source>
        <dbReference type="SAM" id="MobiDB-lite"/>
    </source>
</evidence>
<dbReference type="GO" id="GO:0016020">
    <property type="term" value="C:membrane"/>
    <property type="evidence" value="ECO:0007669"/>
    <property type="project" value="UniProtKB-SubCell"/>
</dbReference>
<dbReference type="CDD" id="cd13132">
    <property type="entry name" value="MATE_eukaryotic"/>
    <property type="match status" value="1"/>
</dbReference>
<feature type="transmembrane region" description="Helical" evidence="7">
    <location>
        <begin position="377"/>
        <end position="399"/>
    </location>
</feature>
<evidence type="ECO:0000256" key="5">
    <source>
        <dbReference type="ARBA" id="ARBA00023136"/>
    </source>
</evidence>
<evidence type="ECO:0000313" key="9">
    <source>
        <dbReference type="Proteomes" id="UP000800235"/>
    </source>
</evidence>
<feature type="compositionally biased region" description="Low complexity" evidence="6">
    <location>
        <begin position="29"/>
        <end position="38"/>
    </location>
</feature>
<accession>A0A9P4NJA1</accession>
<dbReference type="Proteomes" id="UP000800235">
    <property type="component" value="Unassembled WGS sequence"/>
</dbReference>
<dbReference type="GO" id="GO:0042910">
    <property type="term" value="F:xenobiotic transmembrane transporter activity"/>
    <property type="evidence" value="ECO:0007669"/>
    <property type="project" value="InterPro"/>
</dbReference>
<dbReference type="Pfam" id="PF01554">
    <property type="entry name" value="MatE"/>
    <property type="match status" value="2"/>
</dbReference>
<dbReference type="EMBL" id="MU007080">
    <property type="protein sequence ID" value="KAF2423595.1"/>
    <property type="molecule type" value="Genomic_DNA"/>
</dbReference>
<feature type="compositionally biased region" description="Low complexity" evidence="6">
    <location>
        <begin position="8"/>
        <end position="20"/>
    </location>
</feature>
<evidence type="ECO:0000256" key="2">
    <source>
        <dbReference type="ARBA" id="ARBA00010199"/>
    </source>
</evidence>
<proteinExistence type="inferred from homology"/>
<evidence type="ECO:0000256" key="7">
    <source>
        <dbReference type="SAM" id="Phobius"/>
    </source>
</evidence>
<dbReference type="PANTHER" id="PTHR11206">
    <property type="entry name" value="MULTIDRUG RESISTANCE PROTEIN"/>
    <property type="match status" value="1"/>
</dbReference>
<organism evidence="8 9">
    <name type="scientific">Tothia fuscella</name>
    <dbReference type="NCBI Taxonomy" id="1048955"/>
    <lineage>
        <taxon>Eukaryota</taxon>
        <taxon>Fungi</taxon>
        <taxon>Dikarya</taxon>
        <taxon>Ascomycota</taxon>
        <taxon>Pezizomycotina</taxon>
        <taxon>Dothideomycetes</taxon>
        <taxon>Pleosporomycetidae</taxon>
        <taxon>Venturiales</taxon>
        <taxon>Cylindrosympodiaceae</taxon>
        <taxon>Tothia</taxon>
    </lineage>
</organism>
<feature type="transmembrane region" description="Helical" evidence="7">
    <location>
        <begin position="239"/>
        <end position="260"/>
    </location>
</feature>
<keyword evidence="9" id="KW-1185">Reference proteome</keyword>
<gene>
    <name evidence="8" type="ORF">EJ08DRAFT_701100</name>
</gene>
<feature type="transmembrane region" description="Helical" evidence="7">
    <location>
        <begin position="405"/>
        <end position="431"/>
    </location>
</feature>
<dbReference type="InterPro" id="IPR002528">
    <property type="entry name" value="MATE_fam"/>
</dbReference>
<feature type="compositionally biased region" description="Basic and acidic residues" evidence="6">
    <location>
        <begin position="99"/>
        <end position="120"/>
    </location>
</feature>
<feature type="transmembrane region" description="Helical" evidence="7">
    <location>
        <begin position="280"/>
        <end position="301"/>
    </location>
</feature>
<protein>
    <submittedName>
        <fullName evidence="8">MATE efflux family protein</fullName>
    </submittedName>
</protein>
<comment type="subcellular location">
    <subcellularLocation>
        <location evidence="1">Membrane</location>
        <topology evidence="1">Multi-pass membrane protein</topology>
    </subcellularLocation>
</comment>
<feature type="transmembrane region" description="Helical" evidence="7">
    <location>
        <begin position="567"/>
        <end position="586"/>
    </location>
</feature>
<feature type="transmembrane region" description="Helical" evidence="7">
    <location>
        <begin position="313"/>
        <end position="339"/>
    </location>
</feature>
<evidence type="ECO:0000256" key="4">
    <source>
        <dbReference type="ARBA" id="ARBA00022989"/>
    </source>
</evidence>
<feature type="transmembrane region" description="Helical" evidence="7">
    <location>
        <begin position="528"/>
        <end position="547"/>
    </location>
</feature>
<feature type="transmembrane region" description="Helical" evidence="7">
    <location>
        <begin position="607"/>
        <end position="626"/>
    </location>
</feature>
<evidence type="ECO:0000256" key="1">
    <source>
        <dbReference type="ARBA" id="ARBA00004141"/>
    </source>
</evidence>
<evidence type="ECO:0000256" key="3">
    <source>
        <dbReference type="ARBA" id="ARBA00022692"/>
    </source>
</evidence>
<feature type="compositionally biased region" description="Acidic residues" evidence="6">
    <location>
        <begin position="39"/>
        <end position="54"/>
    </location>
</feature>
<comment type="caution">
    <text evidence="8">The sequence shown here is derived from an EMBL/GenBank/DDBJ whole genome shotgun (WGS) entry which is preliminary data.</text>
</comment>
<sequence>MAQPPTEGSSSSRFGTSLRSQLNSWADTSPLAAQSLAADAEDESESPETSDEDGASVSETLRAPTTHSMNQAYRRPSFVAAGPRSAVVPREFSLPEGFKLSRTERERVNEEERSLLRDNELLPPKHPKRLTSEDNIGAKLSKKLSLGNGLRKTRSSPAQDEEAGVGVGSRVQGEDGSSPSEITPLITSSSEGRNPNMPYGGEASPTNIDKKWEEAVQAGMIQTSWQRETKVLAKYSRSLIVTFILQYSLTMASIFTVGHIGKVELGAVSLASMTANITGYAVYQGLATSLDTLCAQAYGSGRKTLVGLQMQRMICFLWVVTIPIGVIWLSGERILLAIVPEKETARLAGLYLKVILFGAPGYAAFESGKRFVQAQGLFSATLYVLLICAPLNAFMNWFFVWYLNWGFIGAPIAVTITDNLLPLFLFAYVYFIDGRQCWGGFNKKALKNWAPMVKLALPGLIMVLAEFLAFEILTLAASWIGSTHLAAQSVLSTLTAFTFQIPFPMSIASSTRIANLIGATLADAGKMAAKVAMVAAVFVGIFNVILLSSLRNIIPRAFTSDPDVIELVAGVLPLCAAFQLFDALAANCNGILRGLGRQEIGGYVNLFAYYVIAMPISFGTGFGLGWGLHGLWLGPAVALFLVFVIEGWFIKEADWEDAVEQARRRNERA</sequence>
<keyword evidence="5 7" id="KW-0472">Membrane</keyword>
<feature type="transmembrane region" description="Helical" evidence="7">
    <location>
        <begin position="452"/>
        <end position="480"/>
    </location>
</feature>
<feature type="transmembrane region" description="Helical" evidence="7">
    <location>
        <begin position="345"/>
        <end position="365"/>
    </location>
</feature>
<comment type="similarity">
    <text evidence="2">Belongs to the multi antimicrobial extrusion (MATE) (TC 2.A.66.1) family.</text>
</comment>
<evidence type="ECO:0000313" key="8">
    <source>
        <dbReference type="EMBL" id="KAF2423595.1"/>
    </source>
</evidence>
<reference evidence="8" key="1">
    <citation type="journal article" date="2020" name="Stud. Mycol.">
        <title>101 Dothideomycetes genomes: a test case for predicting lifestyles and emergence of pathogens.</title>
        <authorList>
            <person name="Haridas S."/>
            <person name="Albert R."/>
            <person name="Binder M."/>
            <person name="Bloem J."/>
            <person name="Labutti K."/>
            <person name="Salamov A."/>
            <person name="Andreopoulos B."/>
            <person name="Baker S."/>
            <person name="Barry K."/>
            <person name="Bills G."/>
            <person name="Bluhm B."/>
            <person name="Cannon C."/>
            <person name="Castanera R."/>
            <person name="Culley D."/>
            <person name="Daum C."/>
            <person name="Ezra D."/>
            <person name="Gonzalez J."/>
            <person name="Henrissat B."/>
            <person name="Kuo A."/>
            <person name="Liang C."/>
            <person name="Lipzen A."/>
            <person name="Lutzoni F."/>
            <person name="Magnuson J."/>
            <person name="Mondo S."/>
            <person name="Nolan M."/>
            <person name="Ohm R."/>
            <person name="Pangilinan J."/>
            <person name="Park H.-J."/>
            <person name="Ramirez L."/>
            <person name="Alfaro M."/>
            <person name="Sun H."/>
            <person name="Tritt A."/>
            <person name="Yoshinaga Y."/>
            <person name="Zwiers L.-H."/>
            <person name="Turgeon B."/>
            <person name="Goodwin S."/>
            <person name="Spatafora J."/>
            <person name="Crous P."/>
            <person name="Grigoriev I."/>
        </authorList>
    </citation>
    <scope>NUCLEOTIDE SEQUENCE</scope>
    <source>
        <strain evidence="8">CBS 130266</strain>
    </source>
</reference>
<feature type="transmembrane region" description="Helical" evidence="7">
    <location>
        <begin position="632"/>
        <end position="650"/>
    </location>
</feature>